<proteinExistence type="predicted"/>
<feature type="transmembrane region" description="Helical" evidence="2">
    <location>
        <begin position="598"/>
        <end position="619"/>
    </location>
</feature>
<dbReference type="EMBL" id="CP034235">
    <property type="protein sequence ID" value="QGQ98572.1"/>
    <property type="molecule type" value="Genomic_DNA"/>
</dbReference>
<feature type="transmembrane region" description="Helical" evidence="2">
    <location>
        <begin position="259"/>
        <end position="281"/>
    </location>
</feature>
<keyword evidence="2" id="KW-0472">Membrane</keyword>
<accession>A0A6B8RS44</accession>
<feature type="coiled-coil region" evidence="1">
    <location>
        <begin position="31"/>
        <end position="75"/>
    </location>
</feature>
<feature type="transmembrane region" description="Helical" evidence="2">
    <location>
        <begin position="477"/>
        <end position="494"/>
    </location>
</feature>
<dbReference type="RefSeq" id="WP_155703681.1">
    <property type="nucleotide sequence ID" value="NZ_CP034235.1"/>
</dbReference>
<gene>
    <name evidence="3" type="ORF">EHS13_28680</name>
</gene>
<dbReference type="PANTHER" id="PTHR38434">
    <property type="entry name" value="BLL2549 PROTEIN"/>
    <property type="match status" value="1"/>
</dbReference>
<dbReference type="PANTHER" id="PTHR38434:SF1">
    <property type="entry name" value="BLL2549 PROTEIN"/>
    <property type="match status" value="1"/>
</dbReference>
<feature type="transmembrane region" description="Helical" evidence="2">
    <location>
        <begin position="559"/>
        <end position="577"/>
    </location>
</feature>
<dbReference type="OrthoDB" id="2078443at2"/>
<feature type="transmembrane region" description="Helical" evidence="2">
    <location>
        <begin position="734"/>
        <end position="752"/>
    </location>
</feature>
<dbReference type="KEGG" id="ppsc:EHS13_28680"/>
<evidence type="ECO:0000313" key="3">
    <source>
        <dbReference type="EMBL" id="QGQ98572.1"/>
    </source>
</evidence>
<feature type="transmembrane region" description="Helical" evidence="2">
    <location>
        <begin position="232"/>
        <end position="252"/>
    </location>
</feature>
<keyword evidence="2" id="KW-1133">Transmembrane helix</keyword>
<evidence type="ECO:0000313" key="4">
    <source>
        <dbReference type="Proteomes" id="UP000426246"/>
    </source>
</evidence>
<dbReference type="InterPro" id="IPR019286">
    <property type="entry name" value="DUF2339_TM"/>
</dbReference>
<sequence length="846" mass="96892">MNDFKKRLQHMKTVQDNLAKEYEAVLNEYESHDLIQENQTLRRDYEEYKLRVGELKQKQKEIEAENAHLRSAIKDQIVDEKLNILKVSQEKLNTYFRSATQPAYNKLYALEQESRQEVDRLVARTTKNLQEEKQEILAKLEQISAELNAKVILHIELLDLKEKDMLHGVSEGYDQLSKEEITEEVIQKRAKQNQLEMKIGLNWINKLGILLIIFGVGAAFKHSYSHFLNDYFKGIMFFVLGGLMLAGGEYLYRKNKQTFALGVIGGGIAILYGSIFFSYFLLEIIEMPAALLLSVLVTLLAIVLSLRYDSRTVCSFGLVGGYFPLYSYIIAFDLQGAAVYAAMGYLVLLTLSILIVSFRKKWNVVHYISFLLNIPSMIVLILLSSSDTVNMGYAAVTFIIYLGITLGYSFKHKVSLSKLDVALLAINTTVSCIVLYYLFDELELTEYRGLLALAFSLIYLLLARFMVRIMKHEKQTLLLFYGTSLTFAILIIPFQFGVHWLSLGWLIEALILMAFGHSVRIKSLEKSGWMVFLLCLGAFYIEVLAIVTGDWNPTDFFNLKYTSIMLGLLLVMIYYLLSQKKLGAHSGVFRNFSEKLTTFKYFTLANLWIYLIYESMHFYHQFIPQQYELYHFYEVMVLAFISIGLAYALTKAMLLYDRIVKYYALFLYSVGCLIGLYVTVKMPLLNDDMAQNSYMEYLALGILIAFNGIVFFSGRGLLIAFIRQQYKNIELYPFILAIYLLGISAAFLNVQLQLGDVGFISSIVYLGLAISYILYGFRKRYVYIRRLGLALTLLSTGKLFLIDLAYLAEGSKILAYFCFGVALLGISFIYQRVSNKLEELPLGAKK</sequence>
<feature type="transmembrane region" description="Helical" evidence="2">
    <location>
        <begin position="421"/>
        <end position="439"/>
    </location>
</feature>
<keyword evidence="4" id="KW-1185">Reference proteome</keyword>
<feature type="transmembrane region" description="Helical" evidence="2">
    <location>
        <begin position="445"/>
        <end position="465"/>
    </location>
</feature>
<feature type="transmembrane region" description="Helical" evidence="2">
    <location>
        <begin position="391"/>
        <end position="409"/>
    </location>
</feature>
<dbReference type="Proteomes" id="UP000426246">
    <property type="component" value="Chromosome"/>
</dbReference>
<feature type="transmembrane region" description="Helical" evidence="2">
    <location>
        <begin position="813"/>
        <end position="830"/>
    </location>
</feature>
<feature type="transmembrane region" description="Helical" evidence="2">
    <location>
        <begin position="337"/>
        <end position="357"/>
    </location>
</feature>
<feature type="transmembrane region" description="Helical" evidence="2">
    <location>
        <begin position="364"/>
        <end position="385"/>
    </location>
</feature>
<keyword evidence="2" id="KW-0812">Transmembrane</keyword>
<reference evidence="4" key="1">
    <citation type="submission" date="2018-11" db="EMBL/GenBank/DDBJ databases">
        <title>Complete genome sequence of Paenibacillus sp. ML311-T8.</title>
        <authorList>
            <person name="Nam Y.-D."/>
            <person name="Kang J."/>
            <person name="Chung W.-H."/>
            <person name="Park Y.S."/>
        </authorList>
    </citation>
    <scope>NUCLEOTIDE SEQUENCE [LARGE SCALE GENOMIC DNA]</scope>
    <source>
        <strain evidence="4">ML311-T8</strain>
    </source>
</reference>
<feature type="transmembrane region" description="Helical" evidence="2">
    <location>
        <begin position="287"/>
        <end position="306"/>
    </location>
</feature>
<protein>
    <submittedName>
        <fullName evidence="3">DUF2339 domain-containing protein</fullName>
    </submittedName>
</protein>
<feature type="transmembrane region" description="Helical" evidence="2">
    <location>
        <begin position="787"/>
        <end position="807"/>
    </location>
</feature>
<dbReference type="AlphaFoldDB" id="A0A6B8RS44"/>
<feature type="transmembrane region" description="Helical" evidence="2">
    <location>
        <begin position="662"/>
        <end position="680"/>
    </location>
</feature>
<feature type="transmembrane region" description="Helical" evidence="2">
    <location>
        <begin position="529"/>
        <end position="547"/>
    </location>
</feature>
<evidence type="ECO:0000256" key="2">
    <source>
        <dbReference type="SAM" id="Phobius"/>
    </source>
</evidence>
<organism evidence="3 4">
    <name type="scientific">Paenibacillus psychroresistens</name>
    <dbReference type="NCBI Taxonomy" id="1778678"/>
    <lineage>
        <taxon>Bacteria</taxon>
        <taxon>Bacillati</taxon>
        <taxon>Bacillota</taxon>
        <taxon>Bacilli</taxon>
        <taxon>Bacillales</taxon>
        <taxon>Paenibacillaceae</taxon>
        <taxon>Paenibacillus</taxon>
    </lineage>
</organism>
<keyword evidence="1" id="KW-0175">Coiled coil</keyword>
<feature type="transmembrane region" description="Helical" evidence="2">
    <location>
        <begin position="199"/>
        <end position="220"/>
    </location>
</feature>
<feature type="transmembrane region" description="Helical" evidence="2">
    <location>
        <begin position="631"/>
        <end position="650"/>
    </location>
</feature>
<dbReference type="Pfam" id="PF10101">
    <property type="entry name" value="DUF2339"/>
    <property type="match status" value="1"/>
</dbReference>
<feature type="transmembrane region" description="Helical" evidence="2">
    <location>
        <begin position="700"/>
        <end position="722"/>
    </location>
</feature>
<feature type="coiled-coil region" evidence="1">
    <location>
        <begin position="115"/>
        <end position="150"/>
    </location>
</feature>
<feature type="transmembrane region" description="Helical" evidence="2">
    <location>
        <begin position="313"/>
        <end position="331"/>
    </location>
</feature>
<feature type="transmembrane region" description="Helical" evidence="2">
    <location>
        <begin position="500"/>
        <end position="517"/>
    </location>
</feature>
<evidence type="ECO:0000256" key="1">
    <source>
        <dbReference type="SAM" id="Coils"/>
    </source>
</evidence>
<name>A0A6B8RS44_9BACL</name>
<feature type="transmembrane region" description="Helical" evidence="2">
    <location>
        <begin position="758"/>
        <end position="775"/>
    </location>
</feature>